<feature type="compositionally biased region" description="Basic and acidic residues" evidence="1">
    <location>
        <begin position="2335"/>
        <end position="2353"/>
    </location>
</feature>
<feature type="compositionally biased region" description="Low complexity" evidence="1">
    <location>
        <begin position="386"/>
        <end position="398"/>
    </location>
</feature>
<organism evidence="2 3">
    <name type="scientific">Stomoxys calcitrans</name>
    <name type="common">Stable fly</name>
    <name type="synonym">Conops calcitrans</name>
    <dbReference type="NCBI Taxonomy" id="35570"/>
    <lineage>
        <taxon>Eukaryota</taxon>
        <taxon>Metazoa</taxon>
        <taxon>Ecdysozoa</taxon>
        <taxon>Arthropoda</taxon>
        <taxon>Hexapoda</taxon>
        <taxon>Insecta</taxon>
        <taxon>Pterygota</taxon>
        <taxon>Neoptera</taxon>
        <taxon>Endopterygota</taxon>
        <taxon>Diptera</taxon>
        <taxon>Brachycera</taxon>
        <taxon>Muscomorpha</taxon>
        <taxon>Muscoidea</taxon>
        <taxon>Muscidae</taxon>
        <taxon>Stomoxys</taxon>
    </lineage>
</organism>
<feature type="region of interest" description="Disordered" evidence="1">
    <location>
        <begin position="1092"/>
        <end position="1113"/>
    </location>
</feature>
<accession>A0A1I8PND4</accession>
<feature type="compositionally biased region" description="Basic and acidic residues" evidence="1">
    <location>
        <begin position="1314"/>
        <end position="1325"/>
    </location>
</feature>
<feature type="compositionally biased region" description="Basic and acidic residues" evidence="1">
    <location>
        <begin position="980"/>
        <end position="991"/>
    </location>
</feature>
<feature type="compositionally biased region" description="Basic and acidic residues" evidence="1">
    <location>
        <begin position="680"/>
        <end position="697"/>
    </location>
</feature>
<reference evidence="2" key="1">
    <citation type="submission" date="2020-05" db="UniProtKB">
        <authorList>
            <consortium name="EnsemblMetazoa"/>
        </authorList>
    </citation>
    <scope>IDENTIFICATION</scope>
    <source>
        <strain evidence="2">USDA</strain>
    </source>
</reference>
<feature type="region of interest" description="Disordered" evidence="1">
    <location>
        <begin position="356"/>
        <end position="491"/>
    </location>
</feature>
<feature type="compositionally biased region" description="Low complexity" evidence="1">
    <location>
        <begin position="993"/>
        <end position="1009"/>
    </location>
</feature>
<feature type="compositionally biased region" description="Basic and acidic residues" evidence="1">
    <location>
        <begin position="2060"/>
        <end position="2070"/>
    </location>
</feature>
<feature type="compositionally biased region" description="Basic and acidic residues" evidence="1">
    <location>
        <begin position="962"/>
        <end position="971"/>
    </location>
</feature>
<feature type="region of interest" description="Disordered" evidence="1">
    <location>
        <begin position="1303"/>
        <end position="1357"/>
    </location>
</feature>
<feature type="compositionally biased region" description="Low complexity" evidence="1">
    <location>
        <begin position="2480"/>
        <end position="2491"/>
    </location>
</feature>
<dbReference type="EnsemblMetazoa" id="SCAU009641-RA">
    <property type="protein sequence ID" value="SCAU009641-PA"/>
    <property type="gene ID" value="SCAU009641"/>
</dbReference>
<feature type="region of interest" description="Disordered" evidence="1">
    <location>
        <begin position="1238"/>
        <end position="1288"/>
    </location>
</feature>
<feature type="compositionally biased region" description="Polar residues" evidence="1">
    <location>
        <begin position="1092"/>
        <end position="1107"/>
    </location>
</feature>
<dbReference type="STRING" id="35570.A0A1I8PND4"/>
<feature type="compositionally biased region" description="Low complexity" evidence="1">
    <location>
        <begin position="2601"/>
        <end position="2614"/>
    </location>
</feature>
<feature type="region of interest" description="Disordered" evidence="1">
    <location>
        <begin position="2815"/>
        <end position="2865"/>
    </location>
</feature>
<feature type="region of interest" description="Disordered" evidence="1">
    <location>
        <begin position="1"/>
        <end position="27"/>
    </location>
</feature>
<dbReference type="Proteomes" id="UP000095300">
    <property type="component" value="Unassembled WGS sequence"/>
</dbReference>
<feature type="region of interest" description="Disordered" evidence="1">
    <location>
        <begin position="2247"/>
        <end position="2354"/>
    </location>
</feature>
<feature type="region of interest" description="Disordered" evidence="1">
    <location>
        <begin position="1023"/>
        <end position="1049"/>
    </location>
</feature>
<gene>
    <name evidence="2" type="primary">106081169</name>
</gene>
<feature type="compositionally biased region" description="Polar residues" evidence="1">
    <location>
        <begin position="1661"/>
        <end position="1681"/>
    </location>
</feature>
<name>A0A1I8PND4_STOCA</name>
<sequence>MADSSPDLLCDAGVGDGGMDQSGSVKNPSIILTSSLKPISEGSYTDTEPNVTTSEDKSVELAVNIESELALPNRVTHSSDPKLASNDDEKANISTNANNSQNDVKQLKILKPPKEFEDSNIISVADESMDTKVSAPSVDDAKIEAKSGEDSMPNTATQKCVESETTTNIVEPLVGVATTDVESSEIKDLGDEGTREETKIIREELSKLEESPNTVAESIKNVENCTEITNVKERVSSDVVESEITEARDPSTKPEVPLETKSMESGDDKSLFNKNFELSAKSQEIEGQTEVDVVVSCSNVEKLSVLSTNNEELKLRVVETIDSTSREIAKDVPSLEVLATMAGESLNNIIAAAVTPPLTETERTKKSTDSSNQDMKALKDPEAKLTTTTSEAVTSSENETFRPTPNSTKVIGVTREDHDPESEVINTQLEQQQSPEAMNDKLPCSSEGVKGLPNDKSKSEESNGKPKSQEPISESSSGKHETETSLIREPAIMRETNCNIVNKSSVQDTFTVETKTETLNVSEIDEKIEVLNPATIEKEQVTINAAQVPADIEENLKNSEAVIYADSAKKLSGTETVNTVNDDTLEHCTTLVKQDLKAVPDKVENECLIKSSKEDVSLIQSDSTQQESIPEKQSTIDLTEEIPAQSILPTLTEVNDTDHSNPKETQNNGAINSSVPAEESELKRTEISSAKQDKIKNVTEQSTLPQNLKTITSDSPSKSSDENQSFVSPIESQYIPTTPSTKTESHENDTVINLPTTSTHNKTSANDSSSTTTISMSENPGTTAENESKENSPILPASTSKPVQIMPKKSSHFNNAVIFVTSSNQQIRPPSKNSSISVVAKPEELSKEEAKFPAALAENQTHETNKCKTSQSAVKLEEIIEQSCQSDSATKVINADSLPKVEETIDSADEVLSCVVDQEIAKLSEEVLTDIRTSENKIEAEEKSPEILTSTAKTSETSGETVSKENRKEDVVVLPSTEDVNQHSCDDKSKEYSTTSSQTSTDTGTLTTSLPISDDVQRFKKDVVTSKESPKVASSSSISTSTSEDCKTLQNDTSCQKAYDGKSSQEIEGLEEITSTSVVENVAAEVAPLPSQLTKPRTSETESSAMTKCSEEATPLPSSITAINISKEELPAVKSCTVEVTPSLSWNNNISASKEESPAGEISTTEVDISPSLEAEMKTSGNESPVITNYAEEDAKSTSLDAEVNTVKEKLPVIDACNVEIEAPSLENTTTNTEVVLPSAKTSAEEVEPTPSLKTEILSSEQNSPVVTKCSTEASPLPPLETETNTSEVEAWTIEKCVKKVEHTPTLETSYNTSKEKSHAEEKSNVETAPVEVLPSTALHTSVNNPEELHEEEKPAVKIAPSCSLKSEITTIEQESSPIPKSTVSALPSSLLETAINAIVDELPVVEKSPVVDEQSLESKLSNTKEELHAAVKPAIRATTSPTLDTEIKTAGNIPPTVIKSVVRILPPSSLETAIITQEEKSAVKVLLTSETESNTPKEESTAERMETEIKTPENKPLTVINSVVEVLPPSSLKTAIITPEEKSPEKSASEVVLSTETESNTQKEEIPMVTVLSAEEILPSLKISINVLKEGSPAVENSGVETTSSSSLLDSKINHSEEDSPEIKTTFEEVGTKPSLDTKDAHLQHGTIQKTECAVEDEPSLQTEVDGSEESPTVQKSETVSSTTQSLALESESLSVLETEIKDIDELGLGIKSETKKNSSKDRLPTVETTDIGTSSLPSLFTKMNTADQESPTEEKSVAKSLETEVTYLKEESSAVKEPIEKVEYIPLMETKSTPSEKESSVETKCVVKLPSSEIGLKDSDFETKPSEKDLPAAEIPGGDICPSPSHESEIKTLKESFSVTNSSIASKCEVEVPSSSEPDNSTESIAKKQSETVENSAVEILPSTSFDIKVNKSEKISTAKKTETANLEQESPAITKSAVKPLPSASLEIEIDIIKEEPTTIETRESKVAQCLEIEASDSEVSKNCVVDVGILTSLDAESITSEHVPSAGTNFSAVAATLSEESSSVQKTETKTNILEKVSHAAEKSAVETANLPIMETKTDLSGKDSSGEVGSTPTLDTNSTTSQQESFAETKCSPTAETSSSLETEIKDSKETPAVKKSEIVVNTSVEKTFALETTVGGITPSNSLDTELTTSEESPVAKNSGTEIDAAVEESPTRENSALTTLPSTALYIEMNSSGEELPTVENLTGEVGPLLETETSTLNEASLTINKSCGEFGAQTTLETQITSSKQEPTGETKCDVGAANASSAANDPKESQAVKTSKTDTKTPKEESTAAENSDVTSPESETKTSEETCALKTSAIDFPSSPSLDNKLNKSQEESPVGEKSRVKVEPSFPMKTEIKVLEGESNAVEKYVLEVQPLLETGLITSEILEKSTKEAGSSPSMEPTKINTKELCATKRLEMENNSADKESNVVESSAAETAPSSSLETKMNTSEKESPVAEKYALMESENATLGVENTQETQQESTTVPISDKTSEYSTVIENPEVKDVYSSSLDTETTVSKEVTPKQIMQEVTTDLCKANEELSAEKIPNSSEFEMNLSQFKSLAVDEPLEEMPSSSAVETKVTFLEKEQLPISSNSAVADVPSSSSSNIKTKEESQLTQIEETANANQVAIKETTTAFLVQAATQIILAGVKIQEDVTECHPKTPFNSQEDSLATSETEDGNDATIPLTNKSSIPIDNEIIQTLTEKIGFVQEKKMDTNEPSEDTNGNDTIEKYDLKLDIVKLPPLYIEEESIDTNSTEIILPPPPEFSNDSNIIAKLALLDKESSDSSNILQLTTKTLSTDLEHDVISTPTCATPADSVTSTERKSSTTKNNTSKATTGEQKEQEVVKEVPETKEDCK</sequence>
<feature type="compositionally biased region" description="Polar residues" evidence="1">
    <location>
        <begin position="663"/>
        <end position="675"/>
    </location>
</feature>
<feature type="compositionally biased region" description="Polar residues" evidence="1">
    <location>
        <begin position="1257"/>
        <end position="1274"/>
    </location>
</feature>
<feature type="compositionally biased region" description="Basic and acidic residues" evidence="1">
    <location>
        <begin position="2108"/>
        <end position="2117"/>
    </location>
</feature>
<feature type="compositionally biased region" description="Basic and acidic residues" evidence="1">
    <location>
        <begin position="77"/>
        <end position="91"/>
    </location>
</feature>
<feature type="compositionally biased region" description="Polar residues" evidence="1">
    <location>
        <begin position="424"/>
        <end position="436"/>
    </location>
</feature>
<feature type="compositionally biased region" description="Polar residues" evidence="1">
    <location>
        <begin position="2072"/>
        <end position="2107"/>
    </location>
</feature>
<feature type="compositionally biased region" description="Basic and acidic residues" evidence="1">
    <location>
        <begin position="2421"/>
        <end position="2435"/>
    </location>
</feature>
<feature type="region of interest" description="Disordered" evidence="1">
    <location>
        <begin position="1490"/>
        <end position="1510"/>
    </location>
</feature>
<protein>
    <submittedName>
        <fullName evidence="2">Uncharacterized protein</fullName>
    </submittedName>
</protein>
<feature type="region of interest" description="Disordered" evidence="1">
    <location>
        <begin position="1540"/>
        <end position="1563"/>
    </location>
</feature>
<feature type="compositionally biased region" description="Polar residues" evidence="1">
    <location>
        <begin position="618"/>
        <end position="637"/>
    </location>
</feature>
<feature type="region of interest" description="Disordered" evidence="1">
    <location>
        <begin position="239"/>
        <end position="270"/>
    </location>
</feature>
<feature type="region of interest" description="Disordered" evidence="1">
    <location>
        <begin position="1709"/>
        <end position="1760"/>
    </location>
</feature>
<feature type="compositionally biased region" description="Low complexity" evidence="1">
    <location>
        <begin position="1682"/>
        <end position="1694"/>
    </location>
</feature>
<feature type="region of interest" description="Disordered" evidence="1">
    <location>
        <begin position="1596"/>
        <end position="1624"/>
    </location>
</feature>
<feature type="compositionally biased region" description="Polar residues" evidence="1">
    <location>
        <begin position="750"/>
        <end position="785"/>
    </location>
</feature>
<feature type="region of interest" description="Disordered" evidence="1">
    <location>
        <begin position="1818"/>
        <end position="1849"/>
    </location>
</feature>
<feature type="region of interest" description="Disordered" evidence="1">
    <location>
        <begin position="2421"/>
        <end position="2463"/>
    </location>
</feature>
<feature type="compositionally biased region" description="Polar residues" evidence="1">
    <location>
        <begin position="92"/>
        <end position="104"/>
    </location>
</feature>
<feature type="compositionally biased region" description="Basic and acidic residues" evidence="1">
    <location>
        <begin position="453"/>
        <end position="468"/>
    </location>
</feature>
<feature type="region of interest" description="Disordered" evidence="1">
    <location>
        <begin position="70"/>
        <end position="106"/>
    </location>
</feature>
<feature type="compositionally biased region" description="Basic and acidic residues" evidence="1">
    <location>
        <begin position="245"/>
        <end position="270"/>
    </location>
</feature>
<feature type="compositionally biased region" description="Basic and acidic residues" evidence="1">
    <location>
        <begin position="1496"/>
        <end position="1510"/>
    </location>
</feature>
<feature type="region of interest" description="Disordered" evidence="1">
    <location>
        <begin position="2601"/>
        <end position="2622"/>
    </location>
</feature>
<feature type="compositionally biased region" description="Basic and acidic residues" evidence="1">
    <location>
        <begin position="1540"/>
        <end position="1549"/>
    </location>
</feature>
<feature type="compositionally biased region" description="Basic and acidic residues" evidence="1">
    <location>
        <begin position="1347"/>
        <end position="1356"/>
    </location>
</feature>
<proteinExistence type="predicted"/>
<feature type="region of interest" description="Disordered" evidence="1">
    <location>
        <begin position="2052"/>
        <end position="2117"/>
    </location>
</feature>
<keyword evidence="3" id="KW-1185">Reference proteome</keyword>
<feature type="compositionally biased region" description="Polar residues" evidence="1">
    <location>
        <begin position="152"/>
        <end position="163"/>
    </location>
</feature>
<evidence type="ECO:0000313" key="2">
    <source>
        <dbReference type="EnsemblMetazoa" id="SCAU009641-PA"/>
    </source>
</evidence>
<feature type="compositionally biased region" description="Basic and acidic residues" evidence="1">
    <location>
        <begin position="2274"/>
        <end position="2295"/>
    </location>
</feature>
<feature type="compositionally biased region" description="Basic and acidic residues" evidence="1">
    <location>
        <begin position="2847"/>
        <end position="2865"/>
    </location>
</feature>
<feature type="region of interest" description="Disordered" evidence="1">
    <location>
        <begin position="2670"/>
        <end position="2696"/>
    </location>
</feature>
<feature type="compositionally biased region" description="Basic and acidic residues" evidence="1">
    <location>
        <begin position="1818"/>
        <end position="1833"/>
    </location>
</feature>
<feature type="compositionally biased region" description="Basic and acidic residues" evidence="1">
    <location>
        <begin position="1613"/>
        <end position="1624"/>
    </location>
</feature>
<feature type="region of interest" description="Disordered" evidence="1">
    <location>
        <begin position="144"/>
        <end position="163"/>
    </location>
</feature>
<feature type="compositionally biased region" description="Polar residues" evidence="1">
    <location>
        <begin position="947"/>
        <end position="961"/>
    </location>
</feature>
<feature type="compositionally biased region" description="Polar residues" evidence="1">
    <location>
        <begin position="1600"/>
        <end position="1610"/>
    </location>
</feature>
<feature type="compositionally biased region" description="Polar residues" evidence="1">
    <location>
        <begin position="2145"/>
        <end position="2167"/>
    </location>
</feature>
<dbReference type="KEGG" id="scac:106081169"/>
<dbReference type="VEuPathDB" id="VectorBase:SCAU009641"/>
<feature type="compositionally biased region" description="Low complexity" evidence="1">
    <location>
        <begin position="2835"/>
        <end position="2845"/>
    </location>
</feature>
<feature type="region of interest" description="Disordered" evidence="1">
    <location>
        <begin position="2145"/>
        <end position="2182"/>
    </location>
</feature>
<feature type="region of interest" description="Disordered" evidence="1">
    <location>
        <begin position="1648"/>
        <end position="1694"/>
    </location>
</feature>
<feature type="compositionally biased region" description="Basic and acidic residues" evidence="1">
    <location>
        <begin position="1714"/>
        <end position="1726"/>
    </location>
</feature>
<feature type="region of interest" description="Disordered" evidence="1">
    <location>
        <begin position="1869"/>
        <end position="1895"/>
    </location>
</feature>
<feature type="compositionally biased region" description="Low complexity" evidence="1">
    <location>
        <begin position="1031"/>
        <end position="1043"/>
    </location>
</feature>
<feature type="compositionally biased region" description="Polar residues" evidence="1">
    <location>
        <begin position="2671"/>
        <end position="2682"/>
    </location>
</feature>
<evidence type="ECO:0000256" key="1">
    <source>
        <dbReference type="SAM" id="MobiDB-lite"/>
    </source>
</evidence>
<feature type="compositionally biased region" description="Polar residues" evidence="1">
    <location>
        <begin position="698"/>
        <end position="742"/>
    </location>
</feature>
<feature type="region of interest" description="Disordered" evidence="1">
    <location>
        <begin position="2477"/>
        <end position="2499"/>
    </location>
</feature>
<feature type="region of interest" description="Disordered" evidence="1">
    <location>
        <begin position="614"/>
        <end position="802"/>
    </location>
</feature>
<feature type="region of interest" description="Disordered" evidence="1">
    <location>
        <begin position="937"/>
        <end position="1009"/>
    </location>
</feature>
<feature type="compositionally biased region" description="Low complexity" evidence="1">
    <location>
        <begin position="2438"/>
        <end position="2451"/>
    </location>
</feature>
<feature type="compositionally biased region" description="Polar residues" evidence="1">
    <location>
        <begin position="1875"/>
        <end position="1886"/>
    </location>
</feature>
<evidence type="ECO:0000313" key="3">
    <source>
        <dbReference type="Proteomes" id="UP000095300"/>
    </source>
</evidence>
<feature type="compositionally biased region" description="Polar residues" evidence="1">
    <location>
        <begin position="1728"/>
        <end position="1751"/>
    </location>
</feature>